<sequence>MSPSLLRPQGDFSPAEALQLAQQAPEILRKNPKAFSNLLISCLRTGNDEAAHQCLERLVLRFGGKDERIEALKGLIKEAEATSNSELETVLKEYEELLAENSTNIPIAKRRIALLRSMGKISEAIEALVSFLDFSPTDGEAWMELGDLYVSQGLYTQAAYSMEEALVLVPNAWNLHARLGEVLLMAAESSTEGIPQKYLAEALKRFCRSIELCEDYLRGYYGLKLVTDKLLETSGKTKKLAELDGFPLPEQSTIEKLNLAATNKLSEIVRRHDAKEKLWQGYDAGEVAAARALLTKLSAQVVR</sequence>
<comment type="subcellular location">
    <subcellularLocation>
        <location evidence="4">Endoplasmic reticulum membrane</location>
        <topology evidence="4">Peripheral membrane protein</topology>
        <orientation evidence="4">Cytoplasmic side</orientation>
    </subcellularLocation>
</comment>
<keyword evidence="2 3" id="KW-0802">TPR repeat</keyword>
<dbReference type="PROSITE" id="PS50005">
    <property type="entry name" value="TPR"/>
    <property type="match status" value="1"/>
</dbReference>
<feature type="domain" description="EMC2 TPR-like" evidence="5">
    <location>
        <begin position="86"/>
        <end position="182"/>
    </location>
</feature>
<dbReference type="InterPro" id="IPR019734">
    <property type="entry name" value="TPR_rpt"/>
</dbReference>
<keyword evidence="4" id="KW-0472">Membrane</keyword>
<evidence type="ECO:0000256" key="2">
    <source>
        <dbReference type="ARBA" id="ARBA00022803"/>
    </source>
</evidence>
<keyword evidence="7" id="KW-1185">Reference proteome</keyword>
<feature type="repeat" description="TPR" evidence="3">
    <location>
        <begin position="139"/>
        <end position="172"/>
    </location>
</feature>
<dbReference type="InterPro" id="IPR055217">
    <property type="entry name" value="TPR_EMC2"/>
</dbReference>
<dbReference type="InterPro" id="IPR011990">
    <property type="entry name" value="TPR-like_helical_dom_sf"/>
</dbReference>
<dbReference type="Pfam" id="PF22890">
    <property type="entry name" value="TPR_EMC2"/>
    <property type="match status" value="1"/>
</dbReference>
<comment type="similarity">
    <text evidence="4">Belongs to the EMC2 family.</text>
</comment>
<evidence type="ECO:0000256" key="4">
    <source>
        <dbReference type="RuleBase" id="RU367091"/>
    </source>
</evidence>
<dbReference type="PANTHER" id="PTHR12760">
    <property type="entry name" value="TETRATRICOPEPTIDE REPEAT PROTEIN"/>
    <property type="match status" value="1"/>
</dbReference>
<evidence type="ECO:0000256" key="3">
    <source>
        <dbReference type="PROSITE-ProRule" id="PRU00339"/>
    </source>
</evidence>
<name>A0ABR0SM41_9HYPO</name>
<keyword evidence="1" id="KW-0677">Repeat</keyword>
<dbReference type="Proteomes" id="UP001338125">
    <property type="component" value="Unassembled WGS sequence"/>
</dbReference>
<proteinExistence type="inferred from homology"/>
<dbReference type="InterPro" id="IPR039856">
    <property type="entry name" value="EMC2-like"/>
</dbReference>
<dbReference type="SUPFAM" id="SSF48452">
    <property type="entry name" value="TPR-like"/>
    <property type="match status" value="1"/>
</dbReference>
<dbReference type="EMBL" id="JAVFKD010000012">
    <property type="protein sequence ID" value="KAK5993183.1"/>
    <property type="molecule type" value="Genomic_DNA"/>
</dbReference>
<organism evidence="6 7">
    <name type="scientific">Cladobotryum mycophilum</name>
    <dbReference type="NCBI Taxonomy" id="491253"/>
    <lineage>
        <taxon>Eukaryota</taxon>
        <taxon>Fungi</taxon>
        <taxon>Dikarya</taxon>
        <taxon>Ascomycota</taxon>
        <taxon>Pezizomycotina</taxon>
        <taxon>Sordariomycetes</taxon>
        <taxon>Hypocreomycetidae</taxon>
        <taxon>Hypocreales</taxon>
        <taxon>Hypocreaceae</taxon>
        <taxon>Cladobotryum</taxon>
    </lineage>
</organism>
<evidence type="ECO:0000256" key="1">
    <source>
        <dbReference type="ARBA" id="ARBA00022737"/>
    </source>
</evidence>
<evidence type="ECO:0000313" key="7">
    <source>
        <dbReference type="Proteomes" id="UP001338125"/>
    </source>
</evidence>
<dbReference type="Gene3D" id="1.25.40.10">
    <property type="entry name" value="Tetratricopeptide repeat domain"/>
    <property type="match status" value="1"/>
</dbReference>
<protein>
    <recommendedName>
        <fullName evidence="4">ER membrane protein complex subunit 2</fullName>
    </recommendedName>
</protein>
<evidence type="ECO:0000259" key="5">
    <source>
        <dbReference type="Pfam" id="PF22890"/>
    </source>
</evidence>
<reference evidence="6 7" key="1">
    <citation type="submission" date="2024-01" db="EMBL/GenBank/DDBJ databases">
        <title>Complete genome of Cladobotryum mycophilum ATHUM6906.</title>
        <authorList>
            <person name="Christinaki A.C."/>
            <person name="Myridakis A.I."/>
            <person name="Kouvelis V.N."/>
        </authorList>
    </citation>
    <scope>NUCLEOTIDE SEQUENCE [LARGE SCALE GENOMIC DNA]</scope>
    <source>
        <strain evidence="6 7">ATHUM6906</strain>
    </source>
</reference>
<comment type="subunit">
    <text evidence="4">Component of the ER membrane protein complex (EMC).</text>
</comment>
<comment type="function">
    <text evidence="4">Part of the endoplasmic reticulum membrane protein complex (EMC) that enables the energy-independent insertion into endoplasmic reticulum membranes of newly synthesized membrane proteins.</text>
</comment>
<comment type="caution">
    <text evidence="6">The sequence shown here is derived from an EMBL/GenBank/DDBJ whole genome shotgun (WGS) entry which is preliminary data.</text>
</comment>
<keyword evidence="4" id="KW-0256">Endoplasmic reticulum</keyword>
<accession>A0ABR0SM41</accession>
<evidence type="ECO:0000313" key="6">
    <source>
        <dbReference type="EMBL" id="KAK5993183.1"/>
    </source>
</evidence>
<gene>
    <name evidence="6" type="ORF">PT974_06611</name>
</gene>